<accession>A0A0E9U8B5</accession>
<name>A0A0E9U8B5_ANGAN</name>
<reference evidence="1" key="1">
    <citation type="submission" date="2014-11" db="EMBL/GenBank/DDBJ databases">
        <authorList>
            <person name="Amaro Gonzalez C."/>
        </authorList>
    </citation>
    <scope>NUCLEOTIDE SEQUENCE</scope>
</reference>
<proteinExistence type="predicted"/>
<reference evidence="1" key="2">
    <citation type="journal article" date="2015" name="Fish Shellfish Immunol.">
        <title>Early steps in the European eel (Anguilla anguilla)-Vibrio vulnificus interaction in the gills: Role of the RtxA13 toxin.</title>
        <authorList>
            <person name="Callol A."/>
            <person name="Pajuelo D."/>
            <person name="Ebbesson L."/>
            <person name="Teles M."/>
            <person name="MacKenzie S."/>
            <person name="Amaro C."/>
        </authorList>
    </citation>
    <scope>NUCLEOTIDE SEQUENCE</scope>
</reference>
<dbReference type="AlphaFoldDB" id="A0A0E9U8B5"/>
<evidence type="ECO:0000313" key="1">
    <source>
        <dbReference type="EMBL" id="JAH62159.1"/>
    </source>
</evidence>
<organism evidence="1">
    <name type="scientific">Anguilla anguilla</name>
    <name type="common">European freshwater eel</name>
    <name type="synonym">Muraena anguilla</name>
    <dbReference type="NCBI Taxonomy" id="7936"/>
    <lineage>
        <taxon>Eukaryota</taxon>
        <taxon>Metazoa</taxon>
        <taxon>Chordata</taxon>
        <taxon>Craniata</taxon>
        <taxon>Vertebrata</taxon>
        <taxon>Euteleostomi</taxon>
        <taxon>Actinopterygii</taxon>
        <taxon>Neopterygii</taxon>
        <taxon>Teleostei</taxon>
        <taxon>Anguilliformes</taxon>
        <taxon>Anguillidae</taxon>
        <taxon>Anguilla</taxon>
    </lineage>
</organism>
<dbReference type="EMBL" id="GBXM01046418">
    <property type="protein sequence ID" value="JAH62159.1"/>
    <property type="molecule type" value="Transcribed_RNA"/>
</dbReference>
<sequence length="18" mass="2073">MSPVHTSAVRTHKYFSKP</sequence>
<protein>
    <submittedName>
        <fullName evidence="1">Uncharacterized protein</fullName>
    </submittedName>
</protein>